<dbReference type="EMBL" id="SDMP01000014">
    <property type="protein sequence ID" value="RYR15473.1"/>
    <property type="molecule type" value="Genomic_DNA"/>
</dbReference>
<evidence type="ECO:0000313" key="2">
    <source>
        <dbReference type="EMBL" id="RYR15473.1"/>
    </source>
</evidence>
<dbReference type="AlphaFoldDB" id="A0A444ZMS7"/>
<accession>A0A444ZMS7</accession>
<name>A0A444ZMS7_ARAHY</name>
<comment type="caution">
    <text evidence="2">The sequence shown here is derived from an EMBL/GenBank/DDBJ whole genome shotgun (WGS) entry which is preliminary data.</text>
</comment>
<organism evidence="2 3">
    <name type="scientific">Arachis hypogaea</name>
    <name type="common">Peanut</name>
    <dbReference type="NCBI Taxonomy" id="3818"/>
    <lineage>
        <taxon>Eukaryota</taxon>
        <taxon>Viridiplantae</taxon>
        <taxon>Streptophyta</taxon>
        <taxon>Embryophyta</taxon>
        <taxon>Tracheophyta</taxon>
        <taxon>Spermatophyta</taxon>
        <taxon>Magnoliopsida</taxon>
        <taxon>eudicotyledons</taxon>
        <taxon>Gunneridae</taxon>
        <taxon>Pentapetalae</taxon>
        <taxon>rosids</taxon>
        <taxon>fabids</taxon>
        <taxon>Fabales</taxon>
        <taxon>Fabaceae</taxon>
        <taxon>Papilionoideae</taxon>
        <taxon>50 kb inversion clade</taxon>
        <taxon>dalbergioids sensu lato</taxon>
        <taxon>Dalbergieae</taxon>
        <taxon>Pterocarpus clade</taxon>
        <taxon>Arachis</taxon>
    </lineage>
</organism>
<evidence type="ECO:0000256" key="1">
    <source>
        <dbReference type="SAM" id="SignalP"/>
    </source>
</evidence>
<keyword evidence="1" id="KW-0732">Signal</keyword>
<feature type="chain" id="PRO_5019236449" description="Secreted protein" evidence="1">
    <location>
        <begin position="17"/>
        <end position="134"/>
    </location>
</feature>
<feature type="signal peptide" evidence="1">
    <location>
        <begin position="1"/>
        <end position="16"/>
    </location>
</feature>
<keyword evidence="3" id="KW-1185">Reference proteome</keyword>
<dbReference type="Proteomes" id="UP000289738">
    <property type="component" value="Chromosome B04"/>
</dbReference>
<reference evidence="2 3" key="1">
    <citation type="submission" date="2019-01" db="EMBL/GenBank/DDBJ databases">
        <title>Sequencing of cultivated peanut Arachis hypogaea provides insights into genome evolution and oil improvement.</title>
        <authorList>
            <person name="Chen X."/>
        </authorList>
    </citation>
    <scope>NUCLEOTIDE SEQUENCE [LARGE SCALE GENOMIC DNA]</scope>
    <source>
        <strain evidence="3">cv. Fuhuasheng</strain>
        <tissue evidence="2">Leaves</tissue>
    </source>
</reference>
<evidence type="ECO:0000313" key="3">
    <source>
        <dbReference type="Proteomes" id="UP000289738"/>
    </source>
</evidence>
<sequence>MSCSLTLLYCAQRCLFLCDLANHCSHQLMKSLAIHFPSGSKCPLMSCDVFCAYTVDFWYVCVYHPEAVLIEYHRMEHVCILAVSKCHSFLSPHISAHRITQRYVLVNGRLEEALAAWLLLLRSVKTELLLRSES</sequence>
<protein>
    <recommendedName>
        <fullName evidence="4">Secreted protein</fullName>
    </recommendedName>
</protein>
<proteinExistence type="predicted"/>
<evidence type="ECO:0008006" key="4">
    <source>
        <dbReference type="Google" id="ProtNLM"/>
    </source>
</evidence>
<gene>
    <name evidence="2" type="ORF">Ahy_B04g072215</name>
</gene>